<evidence type="ECO:0000256" key="2">
    <source>
        <dbReference type="ARBA" id="ARBA00011738"/>
    </source>
</evidence>
<dbReference type="FunFam" id="3.90.230.10:FF:000002">
    <property type="entry name" value="Xaa-Pro aminopeptidase 3"/>
    <property type="match status" value="1"/>
</dbReference>
<dbReference type="CDD" id="cd01087">
    <property type="entry name" value="Prolidase"/>
    <property type="match status" value="1"/>
</dbReference>
<evidence type="ECO:0000256" key="12">
    <source>
        <dbReference type="ARBA" id="ARBA00044252"/>
    </source>
</evidence>
<dbReference type="GO" id="GO:0070006">
    <property type="term" value="F:metalloaminopeptidase activity"/>
    <property type="evidence" value="ECO:0007669"/>
    <property type="project" value="InterPro"/>
</dbReference>
<keyword evidence="8" id="KW-0464">Manganese</keyword>
<comment type="caution">
    <text evidence="17">The sequence shown here is derived from an EMBL/GenBank/DDBJ whole genome shotgun (WGS) entry which is preliminary data.</text>
</comment>
<comment type="subunit">
    <text evidence="2">Homodimer.</text>
</comment>
<comment type="catalytic activity">
    <reaction evidence="15">
        <text>Xaa-L-Pro dipeptide + H2O = an L-alpha-amino acid + L-proline</text>
        <dbReference type="Rhea" id="RHEA:76407"/>
        <dbReference type="ChEBI" id="CHEBI:15377"/>
        <dbReference type="ChEBI" id="CHEBI:59869"/>
        <dbReference type="ChEBI" id="CHEBI:60039"/>
        <dbReference type="ChEBI" id="CHEBI:195196"/>
        <dbReference type="EC" id="3.4.13.9"/>
    </reaction>
</comment>
<evidence type="ECO:0000256" key="3">
    <source>
        <dbReference type="ARBA" id="ARBA00022670"/>
    </source>
</evidence>
<keyword evidence="3" id="KW-0645">Protease</keyword>
<dbReference type="GO" id="GO:0006508">
    <property type="term" value="P:proteolysis"/>
    <property type="evidence" value="ECO:0007669"/>
    <property type="project" value="UniProtKB-KW"/>
</dbReference>
<comment type="similarity">
    <text evidence="9">Belongs to the peptidase M24B family. Eukaryotic-type prolidase subfamily.</text>
</comment>
<keyword evidence="6" id="KW-0224">Dipeptidase</keyword>
<dbReference type="Gene3D" id="3.90.230.10">
    <property type="entry name" value="Creatinase/methionine aminopeptidase superfamily"/>
    <property type="match status" value="1"/>
</dbReference>
<accession>A0AAE0G3V0</accession>
<dbReference type="InterPro" id="IPR029149">
    <property type="entry name" value="Creatin/AminoP/Spt16_N"/>
</dbReference>
<dbReference type="EMBL" id="LGRX02010066">
    <property type="protein sequence ID" value="KAK3271018.1"/>
    <property type="molecule type" value="Genomic_DNA"/>
</dbReference>
<protein>
    <recommendedName>
        <fullName evidence="11">Xaa-Pro dipeptidase</fullName>
        <ecNumber evidence="10">3.4.13.9</ecNumber>
    </recommendedName>
    <alternativeName>
        <fullName evidence="14">Imidodipeptidase</fullName>
    </alternativeName>
    <alternativeName>
        <fullName evidence="12">Peptidase D</fullName>
    </alternativeName>
    <alternativeName>
        <fullName evidence="13">Proline dipeptidase</fullName>
    </alternativeName>
</protein>
<dbReference type="GO" id="GO:0030145">
    <property type="term" value="F:manganese ion binding"/>
    <property type="evidence" value="ECO:0007669"/>
    <property type="project" value="InterPro"/>
</dbReference>
<organism evidence="17 18">
    <name type="scientific">Cymbomonas tetramitiformis</name>
    <dbReference type="NCBI Taxonomy" id="36881"/>
    <lineage>
        <taxon>Eukaryota</taxon>
        <taxon>Viridiplantae</taxon>
        <taxon>Chlorophyta</taxon>
        <taxon>Pyramimonadophyceae</taxon>
        <taxon>Pyramimonadales</taxon>
        <taxon>Pyramimonadaceae</taxon>
        <taxon>Cymbomonas</taxon>
    </lineage>
</organism>
<dbReference type="SMART" id="SM01011">
    <property type="entry name" value="AMP_N"/>
    <property type="match status" value="1"/>
</dbReference>
<evidence type="ECO:0000256" key="13">
    <source>
        <dbReference type="ARBA" id="ARBA00044284"/>
    </source>
</evidence>
<evidence type="ECO:0000256" key="7">
    <source>
        <dbReference type="ARBA" id="ARBA00023049"/>
    </source>
</evidence>
<dbReference type="SUPFAM" id="SSF55920">
    <property type="entry name" value="Creatinase/aminopeptidase"/>
    <property type="match status" value="1"/>
</dbReference>
<keyword evidence="18" id="KW-1185">Reference proteome</keyword>
<sequence>MGLQTYEIPMSLYADNRKRVLKAMQASGEEGVALFKGGVATERYDSDHENLFRQESFFAYVFGVTEPGYFGAIDLKDGHSTLFIPRLAEEYAIWMGRIHPPSYLQKKYDVDDVFYVDEMAAKLNAYEVVHTLHGQNTDSQSWCEEFEVEELTARVEKGKLHTATMECRVCKSTAEIDVLRYVARISSEAHVKCMQMIEPGMAEYQIEACFQHYCYSIGGMRNMAYTCICATGPNSAVLHYGHAGAPNNRIFGDGDMALMDMGAEYNCYCSDITCSYPVNGKFSADQRVVYSAVLAAQEAVFAAIKPGVEWVAMHRLAERSILEVLLREGFLLGATVEELMGHGIGSVFMPHGLGHLLGLETHDVGGYPAGRERVPGKLGVSKLRMNRTLEEGMVLTVEPGCYFVEILLTKAMAEPATSRFFNAEAIKRCISFGGVRLEDDIVVTADGMENMTMCPKQIEDVEAVMAGKEWPPPPPAPVA</sequence>
<comment type="cofactor">
    <cofactor evidence="1">
        <name>Mn(2+)</name>
        <dbReference type="ChEBI" id="CHEBI:29035"/>
    </cofactor>
</comment>
<evidence type="ECO:0000256" key="9">
    <source>
        <dbReference type="ARBA" id="ARBA00043990"/>
    </source>
</evidence>
<feature type="domain" description="Aminopeptidase P N-terminal" evidence="16">
    <location>
        <begin position="8"/>
        <end position="140"/>
    </location>
</feature>
<keyword evidence="5" id="KW-0378">Hydrolase</keyword>
<dbReference type="Pfam" id="PF00557">
    <property type="entry name" value="Peptidase_M24"/>
    <property type="match status" value="1"/>
</dbReference>
<proteinExistence type="inferred from homology"/>
<evidence type="ECO:0000256" key="14">
    <source>
        <dbReference type="ARBA" id="ARBA00044351"/>
    </source>
</evidence>
<evidence type="ECO:0000256" key="15">
    <source>
        <dbReference type="ARBA" id="ARBA00048994"/>
    </source>
</evidence>
<evidence type="ECO:0000259" key="16">
    <source>
        <dbReference type="SMART" id="SM01011"/>
    </source>
</evidence>
<evidence type="ECO:0000256" key="4">
    <source>
        <dbReference type="ARBA" id="ARBA00022723"/>
    </source>
</evidence>
<dbReference type="Gene3D" id="3.40.350.10">
    <property type="entry name" value="Creatinase/prolidase N-terminal domain"/>
    <property type="match status" value="1"/>
</dbReference>
<evidence type="ECO:0000256" key="1">
    <source>
        <dbReference type="ARBA" id="ARBA00001936"/>
    </source>
</evidence>
<dbReference type="SUPFAM" id="SSF53092">
    <property type="entry name" value="Creatinase/prolidase N-terminal domain"/>
    <property type="match status" value="1"/>
</dbReference>
<dbReference type="AlphaFoldDB" id="A0AAE0G3V0"/>
<evidence type="ECO:0000256" key="6">
    <source>
        <dbReference type="ARBA" id="ARBA00022997"/>
    </source>
</evidence>
<gene>
    <name evidence="17" type="ORF">CYMTET_20611</name>
</gene>
<dbReference type="InterPro" id="IPR007865">
    <property type="entry name" value="Aminopep_P_N"/>
</dbReference>
<keyword evidence="4" id="KW-0479">Metal-binding</keyword>
<dbReference type="PANTHER" id="PTHR48480:SF2">
    <property type="entry name" value="PEPTIDASE D"/>
    <property type="match status" value="1"/>
</dbReference>
<name>A0AAE0G3V0_9CHLO</name>
<dbReference type="Pfam" id="PF05195">
    <property type="entry name" value="AMP_N"/>
    <property type="match status" value="1"/>
</dbReference>
<evidence type="ECO:0000313" key="18">
    <source>
        <dbReference type="Proteomes" id="UP001190700"/>
    </source>
</evidence>
<evidence type="ECO:0000256" key="10">
    <source>
        <dbReference type="ARBA" id="ARBA00044051"/>
    </source>
</evidence>
<dbReference type="InterPro" id="IPR036005">
    <property type="entry name" value="Creatinase/aminopeptidase-like"/>
</dbReference>
<dbReference type="PANTHER" id="PTHR48480">
    <property type="match status" value="1"/>
</dbReference>
<evidence type="ECO:0000313" key="17">
    <source>
        <dbReference type="EMBL" id="KAK3271018.1"/>
    </source>
</evidence>
<dbReference type="InterPro" id="IPR052433">
    <property type="entry name" value="X-Pro_dipept-like"/>
</dbReference>
<keyword evidence="7" id="KW-0482">Metalloprotease</keyword>
<evidence type="ECO:0000256" key="8">
    <source>
        <dbReference type="ARBA" id="ARBA00023211"/>
    </source>
</evidence>
<evidence type="ECO:0000256" key="5">
    <source>
        <dbReference type="ARBA" id="ARBA00022801"/>
    </source>
</evidence>
<reference evidence="17 18" key="1">
    <citation type="journal article" date="2015" name="Genome Biol. Evol.">
        <title>Comparative Genomics of a Bacterivorous Green Alga Reveals Evolutionary Causalities and Consequences of Phago-Mixotrophic Mode of Nutrition.</title>
        <authorList>
            <person name="Burns J.A."/>
            <person name="Paasch A."/>
            <person name="Narechania A."/>
            <person name="Kim E."/>
        </authorList>
    </citation>
    <scope>NUCLEOTIDE SEQUENCE [LARGE SCALE GENOMIC DNA]</scope>
    <source>
        <strain evidence="17 18">PLY_AMNH</strain>
    </source>
</reference>
<evidence type="ECO:0000256" key="11">
    <source>
        <dbReference type="ARBA" id="ARBA00044141"/>
    </source>
</evidence>
<dbReference type="EC" id="3.4.13.9" evidence="10"/>
<dbReference type="GO" id="GO:0102009">
    <property type="term" value="F:proline dipeptidase activity"/>
    <property type="evidence" value="ECO:0007669"/>
    <property type="project" value="UniProtKB-EC"/>
</dbReference>
<dbReference type="Proteomes" id="UP001190700">
    <property type="component" value="Unassembled WGS sequence"/>
</dbReference>
<dbReference type="InterPro" id="IPR000994">
    <property type="entry name" value="Pept_M24"/>
</dbReference>